<name>A0A7W6CRG2_9SPHN</name>
<dbReference type="AlphaFoldDB" id="A0A7W6CRG2"/>
<comment type="caution">
    <text evidence="2">The sequence shown here is derived from an EMBL/GenBank/DDBJ whole genome shotgun (WGS) entry which is preliminary data.</text>
</comment>
<keyword evidence="3" id="KW-1185">Reference proteome</keyword>
<evidence type="ECO:0000259" key="1">
    <source>
        <dbReference type="PROSITE" id="PS50883"/>
    </source>
</evidence>
<dbReference type="EMBL" id="JACIDX010000037">
    <property type="protein sequence ID" value="MBB3957801.1"/>
    <property type="molecule type" value="Genomic_DNA"/>
</dbReference>
<accession>A0A7W6CRG2</accession>
<gene>
    <name evidence="2" type="ORF">GGR38_004776</name>
</gene>
<protein>
    <submittedName>
        <fullName evidence="2">EAL domain-containing protein (Putative c-di-GMP-specific phosphodiesterase class I)</fullName>
    </submittedName>
</protein>
<organism evidence="2 3">
    <name type="scientific">Novosphingobium sediminicola</name>
    <dbReference type="NCBI Taxonomy" id="563162"/>
    <lineage>
        <taxon>Bacteria</taxon>
        <taxon>Pseudomonadati</taxon>
        <taxon>Pseudomonadota</taxon>
        <taxon>Alphaproteobacteria</taxon>
        <taxon>Sphingomonadales</taxon>
        <taxon>Sphingomonadaceae</taxon>
        <taxon>Novosphingobium</taxon>
    </lineage>
</organism>
<reference evidence="2 3" key="1">
    <citation type="submission" date="2020-08" db="EMBL/GenBank/DDBJ databases">
        <title>Genomic Encyclopedia of Type Strains, Phase IV (KMG-IV): sequencing the most valuable type-strain genomes for metagenomic binning, comparative biology and taxonomic classification.</title>
        <authorList>
            <person name="Goeker M."/>
        </authorList>
    </citation>
    <scope>NUCLEOTIDE SEQUENCE [LARGE SCALE GENOMIC DNA]</scope>
    <source>
        <strain evidence="2 3">DSM 27057</strain>
    </source>
</reference>
<dbReference type="InterPro" id="IPR001633">
    <property type="entry name" value="EAL_dom"/>
</dbReference>
<dbReference type="Gene3D" id="3.20.20.450">
    <property type="entry name" value="EAL domain"/>
    <property type="match status" value="1"/>
</dbReference>
<dbReference type="SUPFAM" id="SSF141868">
    <property type="entry name" value="EAL domain-like"/>
    <property type="match status" value="1"/>
</dbReference>
<dbReference type="InterPro" id="IPR035919">
    <property type="entry name" value="EAL_sf"/>
</dbReference>
<dbReference type="PROSITE" id="PS50883">
    <property type="entry name" value="EAL"/>
    <property type="match status" value="1"/>
</dbReference>
<sequence length="40" mass="4240">MNIVAGGVETDLQMRTLAECGCPHLQGYLLSKPLSCPCSC</sequence>
<dbReference type="Proteomes" id="UP000548867">
    <property type="component" value="Unassembled WGS sequence"/>
</dbReference>
<proteinExistence type="predicted"/>
<feature type="domain" description="EAL" evidence="1">
    <location>
        <begin position="1"/>
        <end position="40"/>
    </location>
</feature>
<evidence type="ECO:0000313" key="3">
    <source>
        <dbReference type="Proteomes" id="UP000548867"/>
    </source>
</evidence>
<evidence type="ECO:0000313" key="2">
    <source>
        <dbReference type="EMBL" id="MBB3957801.1"/>
    </source>
</evidence>